<reference evidence="5 6" key="1">
    <citation type="journal article" date="2018" name="Sci. Rep.">
        <title>Raphidocelis subcapitata (=Pseudokirchneriella subcapitata) provides an insight into genome evolution and environmental adaptations in the Sphaeropleales.</title>
        <authorList>
            <person name="Suzuki S."/>
            <person name="Yamaguchi H."/>
            <person name="Nakajima N."/>
            <person name="Kawachi M."/>
        </authorList>
    </citation>
    <scope>NUCLEOTIDE SEQUENCE [LARGE SCALE GENOMIC DNA]</scope>
    <source>
        <strain evidence="5 6">NIES-35</strain>
    </source>
</reference>
<feature type="signal peptide" evidence="2">
    <location>
        <begin position="1"/>
        <end position="32"/>
    </location>
</feature>
<dbReference type="FunCoup" id="A0A2V0PF25">
    <property type="interactions" value="30"/>
</dbReference>
<dbReference type="EMBL" id="BDRX01000125">
    <property type="protein sequence ID" value="GBF98436.1"/>
    <property type="molecule type" value="Genomic_DNA"/>
</dbReference>
<sequence>MARRGGGGGARRAAARGLALLSLLSAAGFAAAGWSEMLANTTTIPLELLHNPFEGHGGRSLLASQQFDEWKKIGRYSEIANPDMSDKHSSTGQVAIHAALIPGTYKIILFGRNLPLSGPKSNPEPGVGGNVSTVYNVQTGTYQVTPNYETLFCAGHTWSSDGQLIAAGGDMGVIGGKNSYPFMKEGRDVVRLFNPSSMSWSTLPGVKLSEYRWYPTQVALPDDRVVIVSGFLDDPGRPTGKPAPSIDVFDYKARGITVRKSRYDLGKSFFTNITPGYQLYPTVYLLPWTDPNAPGDHFLLMYTCRTGQIVRFTSDGNFLPMWNFPGLEPEGMCAAFSAMGASVPLPLRPERGYEFEFAMFGGATQGKGLDCKGVCNEPASKYIFRMKMPSIGDALAGKWPYWSKVDGKGYEEMPWPRTFTDAVLLPNGKILICNGAQRGVPGGTIDGGGTAKDAAFTAMLYDPEAPPGQRMTSLASSNIHRYYHSTAVLLPSGDVWVAGSEQNDCVDNCKDGGLAGAGQEYRAELLQLPYAFMDRPAINSVSANSVGYGGKLTISYTHTKPITAASIIPPTATTHSTNMMQRVIFLKTSDITGNSVTVEMPPQYARVANPGWYMLWIMDGDVPCKEATWIKLG</sequence>
<dbReference type="OrthoDB" id="2019572at2759"/>
<dbReference type="Gene3D" id="2.60.40.10">
    <property type="entry name" value="Immunoglobulins"/>
    <property type="match status" value="1"/>
</dbReference>
<dbReference type="InParanoid" id="A0A2V0PF25"/>
<evidence type="ECO:0000259" key="4">
    <source>
        <dbReference type="Pfam" id="PF09118"/>
    </source>
</evidence>
<comment type="caution">
    <text evidence="5">The sequence shown here is derived from an EMBL/GenBank/DDBJ whole genome shotgun (WGS) entry which is preliminary data.</text>
</comment>
<dbReference type="InterPro" id="IPR011043">
    <property type="entry name" value="Gal_Oxase/kelch_b-propeller"/>
</dbReference>
<accession>A0A2V0PF25</accession>
<dbReference type="Pfam" id="PF09118">
    <property type="entry name" value="GO-like_E_set"/>
    <property type="match status" value="1"/>
</dbReference>
<proteinExistence type="predicted"/>
<protein>
    <submittedName>
        <fullName evidence="5">Uncharacterized protein</fullName>
    </submittedName>
</protein>
<gene>
    <name evidence="5" type="ORF">Rsub_11081</name>
</gene>
<feature type="chain" id="PRO_5015865295" evidence="2">
    <location>
        <begin position="33"/>
        <end position="633"/>
    </location>
</feature>
<dbReference type="Gene3D" id="2.130.10.80">
    <property type="entry name" value="Galactose oxidase/kelch, beta-propeller"/>
    <property type="match status" value="1"/>
</dbReference>
<organism evidence="5 6">
    <name type="scientific">Raphidocelis subcapitata</name>
    <dbReference type="NCBI Taxonomy" id="307507"/>
    <lineage>
        <taxon>Eukaryota</taxon>
        <taxon>Viridiplantae</taxon>
        <taxon>Chlorophyta</taxon>
        <taxon>core chlorophytes</taxon>
        <taxon>Chlorophyceae</taxon>
        <taxon>CS clade</taxon>
        <taxon>Sphaeropleales</taxon>
        <taxon>Selenastraceae</taxon>
        <taxon>Raphidocelis</taxon>
    </lineage>
</organism>
<evidence type="ECO:0000259" key="3">
    <source>
        <dbReference type="Pfam" id="PF07250"/>
    </source>
</evidence>
<feature type="domain" description="Galactose oxidase-like Early set" evidence="4">
    <location>
        <begin position="535"/>
        <end position="631"/>
    </location>
</feature>
<dbReference type="PANTHER" id="PTHR32208">
    <property type="entry name" value="SECRETED PROTEIN-RELATED"/>
    <property type="match status" value="1"/>
</dbReference>
<dbReference type="InterPro" id="IPR013783">
    <property type="entry name" value="Ig-like_fold"/>
</dbReference>
<feature type="domain" description="Glyoxal oxidase N-terminal" evidence="3">
    <location>
        <begin position="146"/>
        <end position="504"/>
    </location>
</feature>
<evidence type="ECO:0000313" key="6">
    <source>
        <dbReference type="Proteomes" id="UP000247498"/>
    </source>
</evidence>
<dbReference type="InterPro" id="IPR009880">
    <property type="entry name" value="Glyoxal_oxidase_N"/>
</dbReference>
<dbReference type="InterPro" id="IPR015202">
    <property type="entry name" value="GO-like_E_set"/>
</dbReference>
<dbReference type="Proteomes" id="UP000247498">
    <property type="component" value="Unassembled WGS sequence"/>
</dbReference>
<keyword evidence="6" id="KW-1185">Reference proteome</keyword>
<dbReference type="AlphaFoldDB" id="A0A2V0PF25"/>
<dbReference type="PANTHER" id="PTHR32208:SF21">
    <property type="entry name" value="LOW QUALITY PROTEIN: ALDEHYDE OXIDASE GLOX-LIKE"/>
    <property type="match status" value="1"/>
</dbReference>
<evidence type="ECO:0000313" key="5">
    <source>
        <dbReference type="EMBL" id="GBF98436.1"/>
    </source>
</evidence>
<dbReference type="SUPFAM" id="SSF50965">
    <property type="entry name" value="Galactose oxidase, central domain"/>
    <property type="match status" value="1"/>
</dbReference>
<dbReference type="SUPFAM" id="SSF81296">
    <property type="entry name" value="E set domains"/>
    <property type="match status" value="1"/>
</dbReference>
<dbReference type="InterPro" id="IPR014756">
    <property type="entry name" value="Ig_E-set"/>
</dbReference>
<keyword evidence="1 2" id="KW-0732">Signal</keyword>
<evidence type="ECO:0000256" key="2">
    <source>
        <dbReference type="SAM" id="SignalP"/>
    </source>
</evidence>
<evidence type="ECO:0000256" key="1">
    <source>
        <dbReference type="ARBA" id="ARBA00022729"/>
    </source>
</evidence>
<dbReference type="InterPro" id="IPR037293">
    <property type="entry name" value="Gal_Oxidase_central_sf"/>
</dbReference>
<dbReference type="CDD" id="cd02851">
    <property type="entry name" value="E_set_GO_C"/>
    <property type="match status" value="1"/>
</dbReference>
<name>A0A2V0PF25_9CHLO</name>
<dbReference type="STRING" id="307507.A0A2V0PF25"/>
<dbReference type="Pfam" id="PF07250">
    <property type="entry name" value="Glyoxal_oxid_N"/>
    <property type="match status" value="1"/>
</dbReference>